<feature type="compositionally biased region" description="Basic residues" evidence="17">
    <location>
        <begin position="335"/>
        <end position="344"/>
    </location>
</feature>
<feature type="compositionally biased region" description="Pro residues" evidence="17">
    <location>
        <begin position="1468"/>
        <end position="1480"/>
    </location>
</feature>
<evidence type="ECO:0000256" key="9">
    <source>
        <dbReference type="ARBA" id="ARBA00022833"/>
    </source>
</evidence>
<feature type="compositionally biased region" description="Acidic residues" evidence="17">
    <location>
        <begin position="822"/>
        <end position="836"/>
    </location>
</feature>
<evidence type="ECO:0000256" key="16">
    <source>
        <dbReference type="ARBA" id="ARBA00076095"/>
    </source>
</evidence>
<feature type="compositionally biased region" description="Basic and acidic residues" evidence="17">
    <location>
        <begin position="929"/>
        <end position="939"/>
    </location>
</feature>
<comment type="subcellular location">
    <subcellularLocation>
        <location evidence="1">Nucleus</location>
    </subcellularLocation>
</comment>
<dbReference type="PROSITE" id="PS50097">
    <property type="entry name" value="BTB"/>
    <property type="match status" value="1"/>
</dbReference>
<feature type="region of interest" description="Disordered" evidence="17">
    <location>
        <begin position="508"/>
        <end position="539"/>
    </location>
</feature>
<name>A0A9D3QFQ1_MEGAT</name>
<keyword evidence="6" id="KW-0677">Repeat</keyword>
<feature type="compositionally biased region" description="Polar residues" evidence="17">
    <location>
        <begin position="1296"/>
        <end position="1307"/>
    </location>
</feature>
<keyword evidence="3" id="KW-1017">Isopeptide bond</keyword>
<feature type="compositionally biased region" description="Gly residues" evidence="17">
    <location>
        <begin position="1015"/>
        <end position="1028"/>
    </location>
</feature>
<feature type="compositionally biased region" description="Pro residues" evidence="17">
    <location>
        <begin position="1267"/>
        <end position="1278"/>
    </location>
</feature>
<feature type="compositionally biased region" description="Polar residues" evidence="17">
    <location>
        <begin position="65"/>
        <end position="86"/>
    </location>
</feature>
<feature type="compositionally biased region" description="Basic and acidic residues" evidence="17">
    <location>
        <begin position="810"/>
        <end position="821"/>
    </location>
</feature>
<comment type="similarity">
    <text evidence="2">Belongs to the SLX4 family.</text>
</comment>
<feature type="domain" description="BTB" evidence="18">
    <location>
        <begin position="617"/>
        <end position="691"/>
    </location>
</feature>
<dbReference type="EMBL" id="JAFDVH010000001">
    <property type="protein sequence ID" value="KAG7491329.1"/>
    <property type="molecule type" value="Genomic_DNA"/>
</dbReference>
<feature type="compositionally biased region" description="Basic and acidic residues" evidence="17">
    <location>
        <begin position="1363"/>
        <end position="1389"/>
    </location>
</feature>
<feature type="region of interest" description="Disordered" evidence="17">
    <location>
        <begin position="809"/>
        <end position="871"/>
    </location>
</feature>
<feature type="region of interest" description="Disordered" evidence="17">
    <location>
        <begin position="157"/>
        <end position="208"/>
    </location>
</feature>
<evidence type="ECO:0000256" key="5">
    <source>
        <dbReference type="ARBA" id="ARBA00022723"/>
    </source>
</evidence>
<feature type="region of interest" description="Disordered" evidence="17">
    <location>
        <begin position="1761"/>
        <end position="1794"/>
    </location>
</feature>
<dbReference type="GO" id="GO:0006260">
    <property type="term" value="P:DNA replication"/>
    <property type="evidence" value="ECO:0007669"/>
    <property type="project" value="InterPro"/>
</dbReference>
<evidence type="ECO:0000256" key="4">
    <source>
        <dbReference type="ARBA" id="ARBA00022553"/>
    </source>
</evidence>
<dbReference type="PANTHER" id="PTHR21541:SF3">
    <property type="entry name" value="STRUCTURE-SPECIFIC ENDONUCLEASE SUBUNIT SLX4"/>
    <property type="match status" value="1"/>
</dbReference>
<keyword evidence="20" id="KW-1185">Reference proteome</keyword>
<evidence type="ECO:0000313" key="20">
    <source>
        <dbReference type="Proteomes" id="UP001046870"/>
    </source>
</evidence>
<dbReference type="SMART" id="SM00225">
    <property type="entry name" value="BTB"/>
    <property type="match status" value="1"/>
</dbReference>
<accession>A0A9D3QFQ1</accession>
<feature type="compositionally biased region" description="Basic and acidic residues" evidence="17">
    <location>
        <begin position="1045"/>
        <end position="1063"/>
    </location>
</feature>
<feature type="region of interest" description="Disordered" evidence="17">
    <location>
        <begin position="754"/>
        <end position="795"/>
    </location>
</feature>
<dbReference type="CDD" id="cd22999">
    <property type="entry name" value="SAP_SLX4"/>
    <property type="match status" value="1"/>
</dbReference>
<dbReference type="InterPro" id="IPR000210">
    <property type="entry name" value="BTB/POZ_dom"/>
</dbReference>
<dbReference type="Pfam" id="PF09494">
    <property type="entry name" value="Slx4"/>
    <property type="match status" value="1"/>
</dbReference>
<keyword evidence="13" id="KW-0539">Nucleus</keyword>
<gene>
    <name evidence="19" type="ORF">MATL_G00002480</name>
</gene>
<keyword evidence="10" id="KW-0832">Ubl conjugation</keyword>
<dbReference type="GO" id="GO:0033557">
    <property type="term" value="C:Slx1-Slx4 complex"/>
    <property type="evidence" value="ECO:0007669"/>
    <property type="project" value="InterPro"/>
</dbReference>
<dbReference type="GO" id="GO:0006281">
    <property type="term" value="P:DNA repair"/>
    <property type="evidence" value="ECO:0007669"/>
    <property type="project" value="UniProtKB-KW"/>
</dbReference>
<feature type="region of interest" description="Disordered" evidence="17">
    <location>
        <begin position="885"/>
        <end position="992"/>
    </location>
</feature>
<feature type="region of interest" description="Disordered" evidence="17">
    <location>
        <begin position="1007"/>
        <end position="1429"/>
    </location>
</feature>
<dbReference type="InterPro" id="IPR018574">
    <property type="entry name" value="Structure-sp_endonuc_su_Slx4"/>
</dbReference>
<keyword evidence="5" id="KW-0479">Metal-binding</keyword>
<feature type="compositionally biased region" description="Acidic residues" evidence="17">
    <location>
        <begin position="1390"/>
        <end position="1405"/>
    </location>
</feature>
<feature type="compositionally biased region" description="Polar residues" evidence="17">
    <location>
        <begin position="885"/>
        <end position="906"/>
    </location>
</feature>
<keyword evidence="9" id="KW-0862">Zinc</keyword>
<dbReference type="SUPFAM" id="SSF54695">
    <property type="entry name" value="POZ domain"/>
    <property type="match status" value="1"/>
</dbReference>
<evidence type="ECO:0000256" key="2">
    <source>
        <dbReference type="ARBA" id="ARBA00006661"/>
    </source>
</evidence>
<proteinExistence type="inferred from homology"/>
<feature type="compositionally biased region" description="Polar residues" evidence="17">
    <location>
        <begin position="30"/>
        <end position="44"/>
    </location>
</feature>
<feature type="region of interest" description="Disordered" evidence="17">
    <location>
        <begin position="377"/>
        <end position="421"/>
    </location>
</feature>
<evidence type="ECO:0000256" key="17">
    <source>
        <dbReference type="SAM" id="MobiDB-lite"/>
    </source>
</evidence>
<feature type="compositionally biased region" description="Pro residues" evidence="17">
    <location>
        <begin position="1088"/>
        <end position="1103"/>
    </location>
</feature>
<feature type="region of interest" description="Disordered" evidence="17">
    <location>
        <begin position="301"/>
        <end position="350"/>
    </location>
</feature>
<feature type="compositionally biased region" description="Basic and acidic residues" evidence="17">
    <location>
        <begin position="1636"/>
        <end position="1649"/>
    </location>
</feature>
<feature type="compositionally biased region" description="Low complexity" evidence="17">
    <location>
        <begin position="1078"/>
        <end position="1087"/>
    </location>
</feature>
<evidence type="ECO:0000256" key="1">
    <source>
        <dbReference type="ARBA" id="ARBA00004123"/>
    </source>
</evidence>
<feature type="compositionally biased region" description="Low complexity" evidence="17">
    <location>
        <begin position="1316"/>
        <end position="1328"/>
    </location>
</feature>
<keyword evidence="12" id="KW-0234">DNA repair</keyword>
<dbReference type="FunFam" id="3.30.710.10:FF:000116">
    <property type="entry name" value="SLX4 structure-specific endonuclease subunit"/>
    <property type="match status" value="1"/>
</dbReference>
<evidence type="ECO:0000256" key="13">
    <source>
        <dbReference type="ARBA" id="ARBA00023242"/>
    </source>
</evidence>
<keyword evidence="4" id="KW-0597">Phosphoprotein</keyword>
<feature type="compositionally biased region" description="Low complexity" evidence="17">
    <location>
        <begin position="1652"/>
        <end position="1664"/>
    </location>
</feature>
<dbReference type="GO" id="GO:0000712">
    <property type="term" value="P:resolution of meiotic recombination intermediates"/>
    <property type="evidence" value="ECO:0007669"/>
    <property type="project" value="TreeGrafter"/>
</dbReference>
<evidence type="ECO:0000256" key="12">
    <source>
        <dbReference type="ARBA" id="ARBA00023204"/>
    </source>
</evidence>
<feature type="region of interest" description="Disordered" evidence="17">
    <location>
        <begin position="17"/>
        <end position="128"/>
    </location>
</feature>
<feature type="compositionally biased region" description="Basic and acidic residues" evidence="17">
    <location>
        <begin position="1340"/>
        <end position="1353"/>
    </location>
</feature>
<feature type="compositionally biased region" description="Basic residues" evidence="17">
    <location>
        <begin position="1770"/>
        <end position="1788"/>
    </location>
</feature>
<dbReference type="GO" id="GO:0090656">
    <property type="term" value="P:t-circle formation"/>
    <property type="evidence" value="ECO:0007669"/>
    <property type="project" value="UniProtKB-ARBA"/>
</dbReference>
<comment type="subunit">
    <text evidence="15">Forms a heterodimer with SLX1A/GIYD1. Interacts with ERCC4/XPF; catalytic subunit of the ERCC4-ERCC1 endonuclease. Interacts with MUS81; catalytic subunit of the MUS81-EME1 endonuclease. Interacts with MSH2; component of the MSH2-MSH3 mismatch repair complex. Interacts with TERF2-TERF2IP. Interacts with PLK1 and SLX4IP.</text>
</comment>
<dbReference type="PANTHER" id="PTHR21541">
    <property type="entry name" value="BTB POZ DOMAIN CONTAINING 12"/>
    <property type="match status" value="1"/>
</dbReference>
<feature type="compositionally biased region" description="Low complexity" evidence="17">
    <location>
        <begin position="304"/>
        <end position="315"/>
    </location>
</feature>
<feature type="compositionally biased region" description="Low complexity" evidence="17">
    <location>
        <begin position="97"/>
        <end position="110"/>
    </location>
</feature>
<evidence type="ECO:0000256" key="6">
    <source>
        <dbReference type="ARBA" id="ARBA00022737"/>
    </source>
</evidence>
<evidence type="ECO:0000256" key="11">
    <source>
        <dbReference type="ARBA" id="ARBA00023172"/>
    </source>
</evidence>
<feature type="compositionally biased region" description="Low complexity" evidence="17">
    <location>
        <begin position="953"/>
        <end position="967"/>
    </location>
</feature>
<keyword evidence="11" id="KW-0233">DNA recombination</keyword>
<dbReference type="InterPro" id="IPR011333">
    <property type="entry name" value="SKP1/BTB/POZ_sf"/>
</dbReference>
<dbReference type="Pfam" id="PF00651">
    <property type="entry name" value="BTB"/>
    <property type="match status" value="1"/>
</dbReference>
<protein>
    <recommendedName>
        <fullName evidence="14">Structure-specific endonuclease subunit SLX4</fullName>
    </recommendedName>
    <alternativeName>
        <fullName evidence="16">BTB/POZ domain-containing protein 12</fullName>
    </alternativeName>
</protein>
<evidence type="ECO:0000256" key="15">
    <source>
        <dbReference type="ARBA" id="ARBA00064578"/>
    </source>
</evidence>
<dbReference type="OrthoDB" id="5576441at2759"/>
<evidence type="ECO:0000256" key="14">
    <source>
        <dbReference type="ARBA" id="ARBA00029496"/>
    </source>
</evidence>
<evidence type="ECO:0000256" key="7">
    <source>
        <dbReference type="ARBA" id="ARBA00022763"/>
    </source>
</evidence>
<organism evidence="19 20">
    <name type="scientific">Megalops atlanticus</name>
    <name type="common">Tarpon</name>
    <name type="synonym">Clupea gigantea</name>
    <dbReference type="NCBI Taxonomy" id="7932"/>
    <lineage>
        <taxon>Eukaryota</taxon>
        <taxon>Metazoa</taxon>
        <taxon>Chordata</taxon>
        <taxon>Craniata</taxon>
        <taxon>Vertebrata</taxon>
        <taxon>Euteleostomi</taxon>
        <taxon>Actinopterygii</taxon>
        <taxon>Neopterygii</taxon>
        <taxon>Teleostei</taxon>
        <taxon>Elopiformes</taxon>
        <taxon>Megalopidae</taxon>
        <taxon>Megalops</taxon>
    </lineage>
</organism>
<feature type="region of interest" description="Disordered" evidence="17">
    <location>
        <begin position="1588"/>
        <end position="1696"/>
    </location>
</feature>
<dbReference type="GO" id="GO:0008270">
    <property type="term" value="F:zinc ion binding"/>
    <property type="evidence" value="ECO:0007669"/>
    <property type="project" value="UniProtKB-KW"/>
</dbReference>
<evidence type="ECO:0000313" key="19">
    <source>
        <dbReference type="EMBL" id="KAG7491329.1"/>
    </source>
</evidence>
<evidence type="ECO:0000256" key="8">
    <source>
        <dbReference type="ARBA" id="ARBA00022771"/>
    </source>
</evidence>
<evidence type="ECO:0000256" key="10">
    <source>
        <dbReference type="ARBA" id="ARBA00022843"/>
    </source>
</evidence>
<sequence length="1794" mass="191226">MDDSDPEFADLCSKLLKRVRKEPKKEESSQRLTQSPRPVPSQSKGLAKKRKLKNEAEPVARRQLDSPSCAQSNGGQNVRSVSQATLLSAKAPPAPASQPVGPGAPAASGPKENGTAGLEGSQSQNGVVRGLGVKEKVLRRMQQFKWVSPQKLARAEIAQPEGLSPYTDHATAPSSQNAGPPQGPQEDEALALRLQQEMDREAQVEAQVEAQPADLEDAGLFFCQLCQRDLSAMTAERRSQHINRCLDESEDSGPRPPAPPAVPECPICGKGFKSQKSRAAHLKRCSADMGVPPSVLLQALQRQAAETASDSASTTGQPPPAAGSKRRALSDPNRPPRKKQRKKAPPMDEDTMVALALSRSMEEQKEKERELEREALLTAPHTAPPAAPAPAADLRWRSDAGKRRGKKKKKKGDPPTPPPLLLVQDPSAALARLQDRVAALLFRARPPTPPTPAYRASSLPGWAGAAPLWQKSALRDGGASSVQEYYTPELSPLIEPWLSTAQEKQSVAAPVPAPLTPSVQPSRKDTDPGSVHPSPRVGSQTLCDLMDLAEEGMTLTQWGYTRGPTQDKEASVADLHLSGFVPESAESGAPTQSAPQQVALSRLTLDLSSMVNNPQLSDVQLQVDSGEVFFAHSFMLYARCPLLVQMVHDSGFGVQEEGMASAQRVLLGEVPPEAVHALLQFLYTAHCPLTPTLLPHVRELAVRLCLPELEQLCLSCPDGVAAESWVEFREQEQNEEENRGEQNFLELLHSMWEEGEEEEGGGGGEGGGAGVEGGGEGVGDGLALGDGDSGEEKVDEDELVEIYQFAATQRKMESGREAAEEIRDEEEEREEEEEGEGGSAGTEAEDEREEGVGREMGAEASQSQFSCVRTEELVTDTVRKEADTSLASHFRSNISSTHGRGVSSGQVADEGSDQAGGEPNGASQPSPGHKADTSLDRSYNRLFSETWGEYAEPSQQSARRSQPARAGGSRGGGLGVCSPLCGTGSRLQSSQSEVDVIDLSISPPLLPSAGLSPGEWGGGSFGIGGLRGGYSQRRRSPECSPLPGRDVKRESQVRRSGPDRPEPELIVLSDSGEECDGDAGSSAARRSPAPPPGGLPAPPPSGLPGPASLDSMGGSVAEADGSAEVSWLIPGTPPTRGASTQTHQSMRRTRLFPREGSAPGELRSSSSSSSLGDASAVSRPAGVPQSPSQVRGSAAGTAGFGRRPASGGVCSPSSALNHESDASDERSSEPSPIFTAPSSQPRRSRPPPLPSGKARGSLPNGTLSHGVPPPASSTPLPPQASRSSSALGEQERHLESPQSTVRSSSGESPCRRGQVSLCLSLSDSSPSLQKDVGAGGRVRGLPEQRRLSVESRHFRSPKGGTVSEREEREGEGSKGRTEEEERMEGRTEEEKEEEIMEGEEEEGAEEGQSFPQQSFGAMDPPMAFDDSWGLCEMEGLAPRFSLRLDSSAGVSPPKRGAGDTRGQDVHTPPAPPPPPPPSSPPHERSNPHTSLLDSKIWDDWEEEEEERVSLPLSQRVASTALTKRVKELKTPVASRKKGLLVPITPMPGFSDMDTPELKNQLNRFGVRPLPKRQMVLKLKEIHQYTHQLMTSESEDEGSAPRPSANPAPKPSSTSSSVSMVFKQPERPPAGVWSNDSPRKGAGHEEEGERLLASQGSTASSTAASEDSDRSNPELCHLSDDDDDSDSDGVTASQAVSRDAEKLQAVRCFIQSDPELYGRVLQYEPLVLSQLQARLRARGIRLGATKLLDFLDSQCITFTTAKPAKAGPARGRGRGRGRGGGDRRRRRGGAAKASD</sequence>
<dbReference type="Proteomes" id="UP001046870">
    <property type="component" value="Chromosome 1"/>
</dbReference>
<feature type="region of interest" description="Disordered" evidence="17">
    <location>
        <begin position="1444"/>
        <end position="1491"/>
    </location>
</feature>
<evidence type="ECO:0000259" key="18">
    <source>
        <dbReference type="PROSITE" id="PS50097"/>
    </source>
</evidence>
<keyword evidence="8" id="KW-0863">Zinc-finger</keyword>
<feature type="compositionally biased region" description="Basic and acidic residues" evidence="17">
    <location>
        <begin position="1218"/>
        <end position="1228"/>
    </location>
</feature>
<evidence type="ECO:0000256" key="3">
    <source>
        <dbReference type="ARBA" id="ARBA00022499"/>
    </source>
</evidence>
<dbReference type="GO" id="GO:0032206">
    <property type="term" value="P:positive regulation of telomere maintenance"/>
    <property type="evidence" value="ECO:0007669"/>
    <property type="project" value="UniProtKB-ARBA"/>
</dbReference>
<keyword evidence="7" id="KW-0227">DNA damage</keyword>
<comment type="caution">
    <text evidence="19">The sequence shown here is derived from an EMBL/GenBank/DDBJ whole genome shotgun (WGS) entry which is preliminary data.</text>
</comment>
<feature type="compositionally biased region" description="Gly residues" evidence="17">
    <location>
        <begin position="761"/>
        <end position="784"/>
    </location>
</feature>
<feature type="compositionally biased region" description="Basic and acidic residues" evidence="17">
    <location>
        <begin position="53"/>
        <end position="64"/>
    </location>
</feature>
<reference evidence="19" key="1">
    <citation type="submission" date="2021-01" db="EMBL/GenBank/DDBJ databases">
        <authorList>
            <person name="Zahm M."/>
            <person name="Roques C."/>
            <person name="Cabau C."/>
            <person name="Klopp C."/>
            <person name="Donnadieu C."/>
            <person name="Jouanno E."/>
            <person name="Lampietro C."/>
            <person name="Louis A."/>
            <person name="Herpin A."/>
            <person name="Echchiki A."/>
            <person name="Berthelot C."/>
            <person name="Parey E."/>
            <person name="Roest-Crollius H."/>
            <person name="Braasch I."/>
            <person name="Postlethwait J."/>
            <person name="Bobe J."/>
            <person name="Montfort J."/>
            <person name="Bouchez O."/>
            <person name="Begum T."/>
            <person name="Mejri S."/>
            <person name="Adams A."/>
            <person name="Chen W.-J."/>
            <person name="Guiguen Y."/>
        </authorList>
    </citation>
    <scope>NUCLEOTIDE SEQUENCE</scope>
    <source>
        <strain evidence="19">YG-15Mar2019-1</strain>
        <tissue evidence="19">Brain</tissue>
    </source>
</reference>
<dbReference type="Gene3D" id="3.30.710.10">
    <property type="entry name" value="Potassium Channel Kv1.1, Chain A"/>
    <property type="match status" value="1"/>
</dbReference>